<keyword evidence="3" id="KW-0804">Transcription</keyword>
<dbReference type="RefSeq" id="WP_379484049.1">
    <property type="nucleotide sequence ID" value="NZ_JBHMCF010000029.1"/>
</dbReference>
<dbReference type="PANTHER" id="PTHR33204:SF18">
    <property type="entry name" value="TRANSCRIPTIONAL REGULATORY PROTEIN"/>
    <property type="match status" value="1"/>
</dbReference>
<feature type="domain" description="HTH hxlR-type" evidence="4">
    <location>
        <begin position="12"/>
        <end position="109"/>
    </location>
</feature>
<dbReference type="InterPro" id="IPR036388">
    <property type="entry name" value="WH-like_DNA-bd_sf"/>
</dbReference>
<dbReference type="InterPro" id="IPR036390">
    <property type="entry name" value="WH_DNA-bd_sf"/>
</dbReference>
<reference evidence="5 6" key="1">
    <citation type="submission" date="2024-09" db="EMBL/GenBank/DDBJ databases">
        <authorList>
            <person name="Sun Q."/>
            <person name="Mori K."/>
        </authorList>
    </citation>
    <scope>NUCLEOTIDE SEQUENCE [LARGE SCALE GENOMIC DNA]</scope>
    <source>
        <strain evidence="5 6">JCM 3324</strain>
    </source>
</reference>
<comment type="caution">
    <text evidence="5">The sequence shown here is derived from an EMBL/GenBank/DDBJ whole genome shotgun (WGS) entry which is preliminary data.</text>
</comment>
<evidence type="ECO:0000313" key="6">
    <source>
        <dbReference type="Proteomes" id="UP001589568"/>
    </source>
</evidence>
<keyword evidence="2" id="KW-0238">DNA-binding</keyword>
<evidence type="ECO:0000256" key="2">
    <source>
        <dbReference type="ARBA" id="ARBA00023125"/>
    </source>
</evidence>
<evidence type="ECO:0000259" key="4">
    <source>
        <dbReference type="PROSITE" id="PS51118"/>
    </source>
</evidence>
<sequence>MALGKTYEGQNCSLASALEVIGERWTLLIVRDALYGVRRFGDFQAHLDIPRAVLSQRLAALVAAGILERRRYQDSPPRDEYVLTPRGRELWVPVLALAAWGERHLAERGPRRLFHHVTCGTRLDQVSFCASCGRNVAPEEVELRPGPALRDGVVRDDPVSLALRTPHRMLAPISDKMVETPEGRSHGVDGDRVGG</sequence>
<keyword evidence="1" id="KW-0805">Transcription regulation</keyword>
<dbReference type="EMBL" id="JBHMCF010000029">
    <property type="protein sequence ID" value="MFB9473182.1"/>
    <property type="molecule type" value="Genomic_DNA"/>
</dbReference>
<evidence type="ECO:0000256" key="1">
    <source>
        <dbReference type="ARBA" id="ARBA00023015"/>
    </source>
</evidence>
<evidence type="ECO:0000313" key="5">
    <source>
        <dbReference type="EMBL" id="MFB9473182.1"/>
    </source>
</evidence>
<dbReference type="InterPro" id="IPR002577">
    <property type="entry name" value="HTH_HxlR"/>
</dbReference>
<protein>
    <submittedName>
        <fullName evidence="5">Winged helix-turn-helix transcriptional regulator</fullName>
    </submittedName>
</protein>
<organism evidence="5 6">
    <name type="scientific">Nonomuraea salmonea</name>
    <dbReference type="NCBI Taxonomy" id="46181"/>
    <lineage>
        <taxon>Bacteria</taxon>
        <taxon>Bacillati</taxon>
        <taxon>Actinomycetota</taxon>
        <taxon>Actinomycetes</taxon>
        <taxon>Streptosporangiales</taxon>
        <taxon>Streptosporangiaceae</taxon>
        <taxon>Nonomuraea</taxon>
    </lineage>
</organism>
<dbReference type="Gene3D" id="1.10.10.10">
    <property type="entry name" value="Winged helix-like DNA-binding domain superfamily/Winged helix DNA-binding domain"/>
    <property type="match status" value="1"/>
</dbReference>
<dbReference type="PANTHER" id="PTHR33204">
    <property type="entry name" value="TRANSCRIPTIONAL REGULATOR, MARR FAMILY"/>
    <property type="match status" value="1"/>
</dbReference>
<dbReference type="PROSITE" id="PS51118">
    <property type="entry name" value="HTH_HXLR"/>
    <property type="match status" value="1"/>
</dbReference>
<dbReference type="Pfam" id="PF01638">
    <property type="entry name" value="HxlR"/>
    <property type="match status" value="1"/>
</dbReference>
<dbReference type="Proteomes" id="UP001589568">
    <property type="component" value="Unassembled WGS sequence"/>
</dbReference>
<accession>A0ABV5NSH6</accession>
<proteinExistence type="predicted"/>
<evidence type="ECO:0000256" key="3">
    <source>
        <dbReference type="ARBA" id="ARBA00023163"/>
    </source>
</evidence>
<dbReference type="SUPFAM" id="SSF46785">
    <property type="entry name" value="Winged helix' DNA-binding domain"/>
    <property type="match status" value="1"/>
</dbReference>
<keyword evidence="6" id="KW-1185">Reference proteome</keyword>
<name>A0ABV5NSH6_9ACTN</name>
<gene>
    <name evidence="5" type="ORF">ACFFR3_27090</name>
</gene>